<keyword evidence="2" id="KW-1133">Transmembrane helix</keyword>
<comment type="caution">
    <text evidence="3">The sequence shown here is derived from an EMBL/GenBank/DDBJ whole genome shotgun (WGS) entry which is preliminary data.</text>
</comment>
<evidence type="ECO:0000256" key="1">
    <source>
        <dbReference type="SAM" id="MobiDB-lite"/>
    </source>
</evidence>
<evidence type="ECO:0000313" key="4">
    <source>
        <dbReference type="Proteomes" id="UP000016630"/>
    </source>
</evidence>
<dbReference type="EMBL" id="AWUW01000157">
    <property type="protein sequence ID" value="ERJ63629.1"/>
    <property type="molecule type" value="Genomic_DNA"/>
</dbReference>
<dbReference type="PATRIC" id="fig|1227271.3.peg.2005"/>
<feature type="region of interest" description="Disordered" evidence="1">
    <location>
        <begin position="1"/>
        <end position="22"/>
    </location>
</feature>
<keyword evidence="2" id="KW-0472">Membrane</keyword>
<keyword evidence="2" id="KW-0812">Transmembrane</keyword>
<proteinExistence type="predicted"/>
<accession>A0A0E2M247</accession>
<sequence length="234" mass="27559">ANNTNEEKLARMKPQNQFKRRPRVKTDTSIDLTKKGVLYAVSANLNFYNSGNSTVPNTLSCNKRKENHWFIPPLWQEMNRWFSFSRFPDWGAIFQPYAFALRPRIMWAKKPTTTKKRPIIKLLSLIEFVNAGMASTKTPTSNMMAPKYFPIPSIVSMFVLFVFVFISANKTIICRIQKLLHERFITFVRNQYEKDEYNRTLSFSHLFLPDRRPSFPPAHYIDSTDYHRRLHAGR</sequence>
<feature type="non-terminal residue" evidence="3">
    <location>
        <position position="1"/>
    </location>
</feature>
<dbReference type="HOGENOM" id="CLU_1187215_0_0_10"/>
<organism evidence="3 4">
    <name type="scientific">Porphyromonas gingivalis F0570</name>
    <dbReference type="NCBI Taxonomy" id="1227271"/>
    <lineage>
        <taxon>Bacteria</taxon>
        <taxon>Pseudomonadati</taxon>
        <taxon>Bacteroidota</taxon>
        <taxon>Bacteroidia</taxon>
        <taxon>Bacteroidales</taxon>
        <taxon>Porphyromonadaceae</taxon>
        <taxon>Porphyromonas</taxon>
    </lineage>
</organism>
<reference evidence="3 4" key="1">
    <citation type="submission" date="2013-06" db="EMBL/GenBank/DDBJ databases">
        <authorList>
            <person name="Weinstock G."/>
            <person name="Sodergren E."/>
            <person name="Lobos E.A."/>
            <person name="Fulton L."/>
            <person name="Fulton R."/>
            <person name="Courtney L."/>
            <person name="Fronick C."/>
            <person name="O'Laughlin M."/>
            <person name="Godfrey J."/>
            <person name="Wilson R.M."/>
            <person name="Miner T."/>
            <person name="Farmer C."/>
            <person name="Delehaunty K."/>
            <person name="Cordes M."/>
            <person name="Minx P."/>
            <person name="Tomlinson C."/>
            <person name="Chen J."/>
            <person name="Wollam A."/>
            <person name="Pepin K.H."/>
            <person name="Bhonagiri V."/>
            <person name="Zhang X."/>
            <person name="Warren W."/>
            <person name="Mitreva M."/>
            <person name="Mardis E.R."/>
            <person name="Wilson R.K."/>
        </authorList>
    </citation>
    <scope>NUCLEOTIDE SEQUENCE [LARGE SCALE GENOMIC DNA]</scope>
    <source>
        <strain evidence="3 4">F0570</strain>
    </source>
</reference>
<feature type="transmembrane region" description="Helical" evidence="2">
    <location>
        <begin position="119"/>
        <end position="136"/>
    </location>
</feature>
<gene>
    <name evidence="3" type="ORF">HMPREF1555_02286</name>
</gene>
<protein>
    <submittedName>
        <fullName evidence="3">Uncharacterized protein</fullName>
    </submittedName>
</protein>
<dbReference type="Proteomes" id="UP000016630">
    <property type="component" value="Unassembled WGS sequence"/>
</dbReference>
<feature type="compositionally biased region" description="Basic and acidic residues" evidence="1">
    <location>
        <begin position="1"/>
        <end position="10"/>
    </location>
</feature>
<evidence type="ECO:0000313" key="3">
    <source>
        <dbReference type="EMBL" id="ERJ63629.1"/>
    </source>
</evidence>
<evidence type="ECO:0000256" key="2">
    <source>
        <dbReference type="SAM" id="Phobius"/>
    </source>
</evidence>
<feature type="transmembrane region" description="Helical" evidence="2">
    <location>
        <begin position="148"/>
        <end position="168"/>
    </location>
</feature>
<name>A0A0E2M247_PORGN</name>
<dbReference type="AlphaFoldDB" id="A0A0E2M247"/>